<accession>A0A7C3Q017</accession>
<evidence type="ECO:0000313" key="8">
    <source>
        <dbReference type="EMBL" id="HGK23580.1"/>
    </source>
</evidence>
<dbReference type="GO" id="GO:0019843">
    <property type="term" value="F:rRNA binding"/>
    <property type="evidence" value="ECO:0007669"/>
    <property type="project" value="UniProtKB-UniRule"/>
</dbReference>
<protein>
    <recommendedName>
        <fullName evidence="6">Small ribosomal subunit protein uS17</fullName>
    </recommendedName>
</protein>
<dbReference type="SUPFAM" id="SSF50249">
    <property type="entry name" value="Nucleic acid-binding proteins"/>
    <property type="match status" value="1"/>
</dbReference>
<dbReference type="GO" id="GO:0022627">
    <property type="term" value="C:cytosolic small ribosomal subunit"/>
    <property type="evidence" value="ECO:0007669"/>
    <property type="project" value="UniProtKB-UniRule"/>
</dbReference>
<evidence type="ECO:0000256" key="4">
    <source>
        <dbReference type="ARBA" id="ARBA00022980"/>
    </source>
</evidence>
<name>A0A7C3Q017_DICTH</name>
<evidence type="ECO:0000256" key="5">
    <source>
        <dbReference type="ARBA" id="ARBA00023274"/>
    </source>
</evidence>
<reference evidence="8" key="1">
    <citation type="journal article" date="2020" name="mSystems">
        <title>Genome- and Community-Level Interaction Insights into Carbon Utilization and Element Cycling Functions of Hydrothermarchaeota in Hydrothermal Sediment.</title>
        <authorList>
            <person name="Zhou Z."/>
            <person name="Liu Y."/>
            <person name="Xu W."/>
            <person name="Pan J."/>
            <person name="Luo Z.H."/>
            <person name="Li M."/>
        </authorList>
    </citation>
    <scope>NUCLEOTIDE SEQUENCE [LARGE SCALE GENOMIC DNA]</scope>
    <source>
        <strain evidence="8">SpSt-70</strain>
    </source>
</reference>
<dbReference type="InterPro" id="IPR012340">
    <property type="entry name" value="NA-bd_OB-fold"/>
</dbReference>
<evidence type="ECO:0000256" key="7">
    <source>
        <dbReference type="RuleBase" id="RU003872"/>
    </source>
</evidence>
<keyword evidence="4 6" id="KW-0689">Ribosomal protein</keyword>
<dbReference type="CDD" id="cd00364">
    <property type="entry name" value="Ribosomal_uS17"/>
    <property type="match status" value="1"/>
</dbReference>
<dbReference type="FunFam" id="2.40.50.140:FF:000311">
    <property type="entry name" value="30S ribosomal protein S17"/>
    <property type="match status" value="1"/>
</dbReference>
<dbReference type="GO" id="GO:0006412">
    <property type="term" value="P:translation"/>
    <property type="evidence" value="ECO:0007669"/>
    <property type="project" value="UniProtKB-UniRule"/>
</dbReference>
<dbReference type="RefSeq" id="WP_012546894.1">
    <property type="nucleotide sequence ID" value="NZ_VTFL01000008.1"/>
</dbReference>
<dbReference type="NCBIfam" id="NF004123">
    <property type="entry name" value="PRK05610.1"/>
    <property type="match status" value="1"/>
</dbReference>
<evidence type="ECO:0000256" key="1">
    <source>
        <dbReference type="ARBA" id="ARBA00010254"/>
    </source>
</evidence>
<keyword evidence="5 6" id="KW-0687">Ribonucleoprotein</keyword>
<dbReference type="NCBIfam" id="TIGR03635">
    <property type="entry name" value="uS17_bact"/>
    <property type="match status" value="1"/>
</dbReference>
<dbReference type="HAMAP" id="MF_01345_B">
    <property type="entry name" value="Ribosomal_uS17_B"/>
    <property type="match status" value="1"/>
</dbReference>
<proteinExistence type="inferred from homology"/>
<dbReference type="EMBL" id="DTDV01000012">
    <property type="protein sequence ID" value="HGK23580.1"/>
    <property type="molecule type" value="Genomic_DNA"/>
</dbReference>
<comment type="function">
    <text evidence="6">One of the primary rRNA binding proteins, it binds specifically to the 5'-end of 16S ribosomal RNA.</text>
</comment>
<dbReference type="Pfam" id="PF00366">
    <property type="entry name" value="Ribosomal_S17"/>
    <property type="match status" value="1"/>
</dbReference>
<keyword evidence="2 6" id="KW-0699">rRNA-binding</keyword>
<dbReference type="PRINTS" id="PR00973">
    <property type="entry name" value="RIBOSOMALS17"/>
</dbReference>
<dbReference type="InterPro" id="IPR019979">
    <property type="entry name" value="Ribosomal_uS17_CS"/>
</dbReference>
<dbReference type="PROSITE" id="PS00056">
    <property type="entry name" value="RIBOSOMAL_S17"/>
    <property type="match status" value="1"/>
</dbReference>
<dbReference type="InterPro" id="IPR019984">
    <property type="entry name" value="Ribosomal_uS17_bact/chlr"/>
</dbReference>
<dbReference type="InterPro" id="IPR000266">
    <property type="entry name" value="Ribosomal_uS17"/>
</dbReference>
<keyword evidence="3 6" id="KW-0694">RNA-binding</keyword>
<sequence length="111" mass="12818">MGNRKELIGKVVSAKMQKTIVVLVEQTYTHPLYKKTVTRRKKYKAHDENQEAKEGDIVLIRETRPLSKEKRWRLVRIIKRGEIVPTISDEENLENTETKVEVGGTNDNASN</sequence>
<comment type="subunit">
    <text evidence="6">Part of the 30S ribosomal subunit.</text>
</comment>
<dbReference type="OMA" id="HPMYGKF"/>
<gene>
    <name evidence="6" type="primary">rpsQ</name>
    <name evidence="8" type="ORF">ENU78_03905</name>
</gene>
<dbReference type="PANTHER" id="PTHR10744:SF1">
    <property type="entry name" value="SMALL RIBOSOMAL SUBUNIT PROTEIN US17M"/>
    <property type="match status" value="1"/>
</dbReference>
<comment type="caution">
    <text evidence="8">The sequence shown here is derived from an EMBL/GenBank/DDBJ whole genome shotgun (WGS) entry which is preliminary data.</text>
</comment>
<comment type="similarity">
    <text evidence="1 6 7">Belongs to the universal ribosomal protein uS17 family.</text>
</comment>
<evidence type="ECO:0000256" key="6">
    <source>
        <dbReference type="HAMAP-Rule" id="MF_01345"/>
    </source>
</evidence>
<evidence type="ECO:0000256" key="3">
    <source>
        <dbReference type="ARBA" id="ARBA00022884"/>
    </source>
</evidence>
<evidence type="ECO:0000256" key="2">
    <source>
        <dbReference type="ARBA" id="ARBA00022730"/>
    </source>
</evidence>
<dbReference type="Gene3D" id="2.40.50.140">
    <property type="entry name" value="Nucleic acid-binding proteins"/>
    <property type="match status" value="1"/>
</dbReference>
<dbReference type="PANTHER" id="PTHR10744">
    <property type="entry name" value="40S RIBOSOMAL PROTEIN S11 FAMILY MEMBER"/>
    <property type="match status" value="1"/>
</dbReference>
<dbReference type="AlphaFoldDB" id="A0A7C3Q017"/>
<dbReference type="GO" id="GO:0003735">
    <property type="term" value="F:structural constituent of ribosome"/>
    <property type="evidence" value="ECO:0007669"/>
    <property type="project" value="UniProtKB-UniRule"/>
</dbReference>
<organism evidence="8">
    <name type="scientific">Dictyoglomus thermophilum</name>
    <dbReference type="NCBI Taxonomy" id="14"/>
    <lineage>
        <taxon>Bacteria</taxon>
        <taxon>Pseudomonadati</taxon>
        <taxon>Dictyoglomota</taxon>
        <taxon>Dictyoglomia</taxon>
        <taxon>Dictyoglomales</taxon>
        <taxon>Dictyoglomaceae</taxon>
        <taxon>Dictyoglomus</taxon>
    </lineage>
</organism>